<dbReference type="RefSeq" id="WP_103907289.1">
    <property type="nucleotide sequence ID" value="NZ_CP049246.1"/>
</dbReference>
<evidence type="ECO:0000259" key="1">
    <source>
        <dbReference type="SMART" id="SM00867"/>
    </source>
</evidence>
<dbReference type="Pfam" id="PF04264">
    <property type="entry name" value="YceI"/>
    <property type="match status" value="1"/>
</dbReference>
<dbReference type="AlphaFoldDB" id="A0A1H6BMP5"/>
<dbReference type="SUPFAM" id="SSF101874">
    <property type="entry name" value="YceI-like"/>
    <property type="match status" value="1"/>
</dbReference>
<protein>
    <submittedName>
        <fullName evidence="2">Polyisoprenoid-binding protein YceI</fullName>
    </submittedName>
</protein>
<reference evidence="3" key="1">
    <citation type="submission" date="2016-10" db="EMBL/GenBank/DDBJ databases">
        <authorList>
            <person name="Varghese N."/>
            <person name="Submissions S."/>
        </authorList>
    </citation>
    <scope>NUCLEOTIDE SEQUENCE [LARGE SCALE GENOMIC DNA]</scope>
    <source>
        <strain evidence="3">DSM 22361</strain>
    </source>
</reference>
<dbReference type="SMART" id="SM00867">
    <property type="entry name" value="YceI"/>
    <property type="match status" value="1"/>
</dbReference>
<proteinExistence type="predicted"/>
<dbReference type="PANTHER" id="PTHR34406:SF1">
    <property type="entry name" value="PROTEIN YCEI"/>
    <property type="match status" value="1"/>
</dbReference>
<dbReference type="InterPro" id="IPR036761">
    <property type="entry name" value="TTHA0802/YceI-like_sf"/>
</dbReference>
<accession>A0A1H6BMP5</accession>
<name>A0A1H6BMP5_9SPHI</name>
<keyword evidence="3" id="KW-1185">Reference proteome</keyword>
<dbReference type="Proteomes" id="UP000236731">
    <property type="component" value="Unassembled WGS sequence"/>
</dbReference>
<dbReference type="Gene3D" id="2.40.128.110">
    <property type="entry name" value="Lipid/polyisoprenoid-binding, YceI-like"/>
    <property type="match status" value="1"/>
</dbReference>
<dbReference type="EMBL" id="FNUT01000011">
    <property type="protein sequence ID" value="SEG61953.1"/>
    <property type="molecule type" value="Genomic_DNA"/>
</dbReference>
<dbReference type="InterPro" id="IPR007372">
    <property type="entry name" value="Lipid/polyisoprenoid-bd_YceI"/>
</dbReference>
<feature type="domain" description="Lipid/polyisoprenoid-binding YceI-like" evidence="1">
    <location>
        <begin position="3"/>
        <end position="173"/>
    </location>
</feature>
<evidence type="ECO:0000313" key="3">
    <source>
        <dbReference type="Proteomes" id="UP000236731"/>
    </source>
</evidence>
<gene>
    <name evidence="2" type="ORF">SAMN05421877_1116</name>
</gene>
<evidence type="ECO:0000313" key="2">
    <source>
        <dbReference type="EMBL" id="SEG61953.1"/>
    </source>
</evidence>
<dbReference type="OrthoDB" id="9811006at2"/>
<dbReference type="PANTHER" id="PTHR34406">
    <property type="entry name" value="PROTEIN YCEI"/>
    <property type="match status" value="1"/>
</dbReference>
<organism evidence="2 3">
    <name type="scientific">Sphingobacterium lactis</name>
    <dbReference type="NCBI Taxonomy" id="797291"/>
    <lineage>
        <taxon>Bacteria</taxon>
        <taxon>Pseudomonadati</taxon>
        <taxon>Bacteroidota</taxon>
        <taxon>Sphingobacteriia</taxon>
        <taxon>Sphingobacteriales</taxon>
        <taxon>Sphingobacteriaceae</taxon>
        <taxon>Sphingobacterium</taxon>
    </lineage>
</organism>
<sequence>MANWNLDAAHSEIEFKVKHMMISTVKGHFENFNVVVDNADEALDGAKHVSVDIKADSINTKNGQRDQHLKSEDFFAVSQFPEIKFVSTGIKKTSDDEYQLSGDLTIKDVTKPVTFEVEFGGIGKDPWGNQKAGYTVKGKINRNEFGLTWNAALETGGVMVSEDVKFQADLQFVLA</sequence>